<dbReference type="PRINTS" id="PR01041">
    <property type="entry name" value="TRNASYNTHMET"/>
</dbReference>
<dbReference type="SUPFAM" id="SSF52374">
    <property type="entry name" value="Nucleotidylyl transferase"/>
    <property type="match status" value="1"/>
</dbReference>
<keyword evidence="4 9" id="KW-0067">ATP-binding</keyword>
<dbReference type="SUPFAM" id="SSF47323">
    <property type="entry name" value="Anticodon-binding domain of a subclass of class I aminoacyl-tRNA synthetases"/>
    <property type="match status" value="1"/>
</dbReference>
<comment type="caution">
    <text evidence="12">The sequence shown here is derived from an EMBL/GenBank/DDBJ whole genome shotgun (WGS) entry which is preliminary data.</text>
</comment>
<evidence type="ECO:0000256" key="4">
    <source>
        <dbReference type="ARBA" id="ARBA00022840"/>
    </source>
</evidence>
<dbReference type="Pfam" id="PF19303">
    <property type="entry name" value="Anticodon_3"/>
    <property type="match status" value="1"/>
</dbReference>
<dbReference type="Proteomes" id="UP000825002">
    <property type="component" value="Unassembled WGS sequence"/>
</dbReference>
<dbReference type="InterPro" id="IPR014758">
    <property type="entry name" value="Met-tRNA_synth"/>
</dbReference>
<evidence type="ECO:0000256" key="9">
    <source>
        <dbReference type="RuleBase" id="RU363039"/>
    </source>
</evidence>
<evidence type="ECO:0000259" key="11">
    <source>
        <dbReference type="Pfam" id="PF19303"/>
    </source>
</evidence>
<dbReference type="CDD" id="cd00814">
    <property type="entry name" value="MetRS_core"/>
    <property type="match status" value="1"/>
</dbReference>
<dbReference type="InterPro" id="IPR009080">
    <property type="entry name" value="tRNAsynth_Ia_anticodon-bd"/>
</dbReference>
<dbReference type="EC" id="6.1.1.10" evidence="1"/>
<dbReference type="InterPro" id="IPR041872">
    <property type="entry name" value="Anticodon_Met"/>
</dbReference>
<dbReference type="InterPro" id="IPR033911">
    <property type="entry name" value="MetRS_core"/>
</dbReference>
<gene>
    <name evidence="12" type="primary">MetRS-m</name>
    <name evidence="12" type="ORF">GZH46_00900</name>
</gene>
<dbReference type="InterPro" id="IPR023457">
    <property type="entry name" value="Met-tRNA_synth_2"/>
</dbReference>
<reference evidence="12 13" key="1">
    <citation type="submission" date="2020-10" db="EMBL/GenBank/DDBJ databases">
        <authorList>
            <person name="Klimov P.B."/>
            <person name="Dyachkov S.M."/>
            <person name="Chetverikov P.E."/>
        </authorList>
    </citation>
    <scope>NUCLEOTIDE SEQUENCE [LARGE SCALE GENOMIC DNA]</scope>
    <source>
        <strain evidence="12">BMOC 18-1129-001#AD2665</strain>
        <tissue evidence="12">Entire mites</tissue>
    </source>
</reference>
<evidence type="ECO:0000313" key="13">
    <source>
        <dbReference type="Proteomes" id="UP000825002"/>
    </source>
</evidence>
<dbReference type="InterPro" id="IPR015413">
    <property type="entry name" value="Methionyl/Leucyl_tRNA_Synth"/>
</dbReference>
<dbReference type="InterPro" id="IPR014729">
    <property type="entry name" value="Rossmann-like_a/b/a_fold"/>
</dbReference>
<keyword evidence="13" id="KW-1185">Reference proteome</keyword>
<evidence type="ECO:0000256" key="7">
    <source>
        <dbReference type="ARBA" id="ARBA00026124"/>
    </source>
</evidence>
<name>A0ABQ7SAW6_9ACAR</name>
<dbReference type="Gene3D" id="3.40.50.620">
    <property type="entry name" value="HUPs"/>
    <property type="match status" value="1"/>
</dbReference>
<dbReference type="PANTHER" id="PTHR43326">
    <property type="entry name" value="METHIONYL-TRNA SYNTHETASE"/>
    <property type="match status" value="1"/>
</dbReference>
<dbReference type="EMBL" id="JAIFTH010000122">
    <property type="protein sequence ID" value="KAG9510559.1"/>
    <property type="molecule type" value="Genomic_DNA"/>
</dbReference>
<feature type="domain" description="Methionyl/Leucyl tRNA synthetase" evidence="10">
    <location>
        <begin position="12"/>
        <end position="152"/>
    </location>
</feature>
<evidence type="ECO:0000256" key="1">
    <source>
        <dbReference type="ARBA" id="ARBA00012838"/>
    </source>
</evidence>
<keyword evidence="6 9" id="KW-0030">Aminoacyl-tRNA synthetase</keyword>
<evidence type="ECO:0000256" key="6">
    <source>
        <dbReference type="ARBA" id="ARBA00023146"/>
    </source>
</evidence>
<feature type="non-terminal residue" evidence="12">
    <location>
        <position position="1"/>
    </location>
</feature>
<dbReference type="Gene3D" id="2.170.220.10">
    <property type="match status" value="1"/>
</dbReference>
<accession>A0ABQ7SAW6</accession>
<feature type="domain" description="Methionyl/Leucyl tRNA synthetase" evidence="10">
    <location>
        <begin position="164"/>
        <end position="380"/>
    </location>
</feature>
<proteinExistence type="inferred from homology"/>
<keyword evidence="2 9" id="KW-0436">Ligase</keyword>
<evidence type="ECO:0000259" key="10">
    <source>
        <dbReference type="Pfam" id="PF09334"/>
    </source>
</evidence>
<comment type="similarity">
    <text evidence="9">Belongs to the class-I aminoacyl-tRNA synthetase family.</text>
</comment>
<evidence type="ECO:0000256" key="8">
    <source>
        <dbReference type="ARBA" id="ARBA00030331"/>
    </source>
</evidence>
<evidence type="ECO:0000256" key="5">
    <source>
        <dbReference type="ARBA" id="ARBA00022917"/>
    </source>
</evidence>
<feature type="domain" description="Methionyl-tRNA synthetase anticodon-binding" evidence="11">
    <location>
        <begin position="403"/>
        <end position="524"/>
    </location>
</feature>
<evidence type="ECO:0000256" key="3">
    <source>
        <dbReference type="ARBA" id="ARBA00022741"/>
    </source>
</evidence>
<dbReference type="NCBIfam" id="TIGR00398">
    <property type="entry name" value="metG"/>
    <property type="match status" value="1"/>
</dbReference>
<evidence type="ECO:0000313" key="12">
    <source>
        <dbReference type="EMBL" id="KAG9510559.1"/>
    </source>
</evidence>
<keyword evidence="3 9" id="KW-0547">Nucleotide-binding</keyword>
<dbReference type="PANTHER" id="PTHR43326:SF1">
    <property type="entry name" value="METHIONINE--TRNA LIGASE, MITOCHONDRIAL"/>
    <property type="match status" value="1"/>
</dbReference>
<evidence type="ECO:0000256" key="2">
    <source>
        <dbReference type="ARBA" id="ARBA00022598"/>
    </source>
</evidence>
<dbReference type="Pfam" id="PF09334">
    <property type="entry name" value="tRNA-synt_1g"/>
    <property type="match status" value="2"/>
</dbReference>
<keyword evidence="5 9" id="KW-0648">Protein biosynthesis</keyword>
<dbReference type="GO" id="GO:0016874">
    <property type="term" value="F:ligase activity"/>
    <property type="evidence" value="ECO:0007669"/>
    <property type="project" value="UniProtKB-KW"/>
</dbReference>
<protein>
    <recommendedName>
        <fullName evidence="7">Methionine--tRNA ligase, mitochondrial</fullName>
        <ecNumber evidence="1">6.1.1.10</ecNumber>
    </recommendedName>
    <alternativeName>
        <fullName evidence="8">Mitochondrial methionyl-tRNA synthetase</fullName>
    </alternativeName>
</protein>
<sequence length="545" mass="62274">MLKQLVSNASYAVTTPIFYVNSSPHIGHLHSALIADALFIFNKLKLLSRTGPVPKLLFSTGTDEHGIKVSMASQAQSQDCRQFCDINSAKFRHLFERFELNITDFVRTTEDRHRRAVEAFWTRLDNNGAIFKSNYSGYYCPSDETFVPPNRVVFTEDGRPIDDSGNSLEMYEEDNYMFKLSDYRDEILRWLRLSKVILPSRFNDEAIAMLCERVNNQPAIGDISISRPSSRLKWGIRVPNDESQTIYVWLDALVNYLTVVGYPNTVPLVRWPIDCQVIGKDILKFHAIYWPAFLMAANMNLPKRIICHSHWLLNSTKMSKSRGNVIDPMSEADSISPDGLRYYLLRVSTSHSDSDYNHTTAVRMVNADLADNIGNLLSRCCAKAINTTQIVPTSLKCSNISSTLGPKTEELTLRLAILADECDQHYSVANFYRGLDQIMACLRLANVIFHEKQPWVLVKEGGHRNNSTIHDLLVLMIECLRICSIVMEPIVPRLSQKIYKKLGFQNTSWSDAKMRDLNRIESESDRSINNESDAILFRRIREQLK</sequence>
<organism evidence="12 13">
    <name type="scientific">Fragariocoptes setiger</name>
    <dbReference type="NCBI Taxonomy" id="1670756"/>
    <lineage>
        <taxon>Eukaryota</taxon>
        <taxon>Metazoa</taxon>
        <taxon>Ecdysozoa</taxon>
        <taxon>Arthropoda</taxon>
        <taxon>Chelicerata</taxon>
        <taxon>Arachnida</taxon>
        <taxon>Acari</taxon>
        <taxon>Acariformes</taxon>
        <taxon>Trombidiformes</taxon>
        <taxon>Prostigmata</taxon>
        <taxon>Eupodina</taxon>
        <taxon>Eriophyoidea</taxon>
        <taxon>Phytoptidae</taxon>
        <taxon>Fragariocoptes</taxon>
    </lineage>
</organism>
<dbReference type="Gene3D" id="1.10.730.10">
    <property type="entry name" value="Isoleucyl-tRNA Synthetase, Domain 1"/>
    <property type="match status" value="1"/>
</dbReference>